<dbReference type="HOGENOM" id="CLU_000445_87_4_6"/>
<dbReference type="PROSITE" id="PS01124">
    <property type="entry name" value="HTH_ARAC_FAMILY_2"/>
    <property type="match status" value="1"/>
</dbReference>
<proteinExistence type="predicted"/>
<dbReference type="InterPro" id="IPR018060">
    <property type="entry name" value="HTH_AraC"/>
</dbReference>
<dbReference type="GO" id="GO:0003700">
    <property type="term" value="F:DNA-binding transcription factor activity"/>
    <property type="evidence" value="ECO:0007669"/>
    <property type="project" value="InterPro"/>
</dbReference>
<evidence type="ECO:0000259" key="5">
    <source>
        <dbReference type="PROSITE" id="PS01124"/>
    </source>
</evidence>
<evidence type="ECO:0000313" key="6">
    <source>
        <dbReference type="EMBL" id="CDF87062.1"/>
    </source>
</evidence>
<dbReference type="InterPro" id="IPR009057">
    <property type="entry name" value="Homeodomain-like_sf"/>
</dbReference>
<reference evidence="6 7" key="2">
    <citation type="submission" date="2014-05" db="EMBL/GenBank/DDBJ databases">
        <title>Genome sequence of the 3-chlorobenzoate degrading bacterium Pseudomonas knackmussii B13 shows multiple evidence for horizontal gene transfer.</title>
        <authorList>
            <person name="Miyazaki R."/>
            <person name="Bertelli C."/>
            <person name="Falquet L."/>
            <person name="Robinson-Rechavi M."/>
            <person name="Gharib W."/>
            <person name="Roy S."/>
            <person name="Van der Meer J.R."/>
        </authorList>
    </citation>
    <scope>NUCLEOTIDE SEQUENCE [LARGE SCALE GENOMIC DNA]</scope>
    <source>
        <strain evidence="6 7">B13</strain>
    </source>
</reference>
<sequence length="313" mass="35152">MNGQPPELQRLIPVLDGLPRPVYARAESLRAGSWTGRHHHAWVQLSYAISGVLGVHTAEGSFFAPPQRAIWIPAYLEHEVVTSGRAEMRSLYLRDDASAWAPERCRVLEVTPLARELIKSFCELPVDYPQGETPEERLVGVLLDQLRTLPEVAFSLPMPQEARLLQLCQALIEQPTASLTLGDWAQRLGTSEKTLSRLFQRETGMSFRLWRQRQRLLASLNTLEKGDSVTAAALDCGYDSTSAYIAAFKGLFGFTPGELFKQRWQALYQSYLARGLKKIEALTILARKLARIAFALMQSQTSYQPPKQEPSLT</sequence>
<feature type="domain" description="HTH araC/xylS-type" evidence="5">
    <location>
        <begin position="162"/>
        <end position="262"/>
    </location>
</feature>
<dbReference type="SUPFAM" id="SSF46689">
    <property type="entry name" value="Homeodomain-like"/>
    <property type="match status" value="1"/>
</dbReference>
<evidence type="ECO:0000313" key="7">
    <source>
        <dbReference type="Proteomes" id="UP000025241"/>
    </source>
</evidence>
<keyword evidence="7" id="KW-1185">Reference proteome</keyword>
<dbReference type="SMART" id="SM00342">
    <property type="entry name" value="HTH_ARAC"/>
    <property type="match status" value="1"/>
</dbReference>
<keyword evidence="1" id="KW-0678">Repressor</keyword>
<keyword evidence="2" id="KW-0805">Transcription regulation</keyword>
<evidence type="ECO:0000256" key="2">
    <source>
        <dbReference type="ARBA" id="ARBA00023015"/>
    </source>
</evidence>
<dbReference type="KEGG" id="pkc:PKB_5757"/>
<dbReference type="SUPFAM" id="SSF51182">
    <property type="entry name" value="RmlC-like cupins"/>
    <property type="match status" value="1"/>
</dbReference>
<dbReference type="eggNOG" id="COG1917">
    <property type="taxonomic scope" value="Bacteria"/>
</dbReference>
<dbReference type="Gene3D" id="2.60.120.10">
    <property type="entry name" value="Jelly Rolls"/>
    <property type="match status" value="1"/>
</dbReference>
<dbReference type="EMBL" id="HG322950">
    <property type="protein sequence ID" value="CDF87062.1"/>
    <property type="molecule type" value="Genomic_DNA"/>
</dbReference>
<evidence type="ECO:0000256" key="1">
    <source>
        <dbReference type="ARBA" id="ARBA00022491"/>
    </source>
</evidence>
<dbReference type="AlphaFoldDB" id="A0A024HQV9"/>
<keyword evidence="3" id="KW-0238">DNA-binding</keyword>
<gene>
    <name evidence="6" type="ORF">PKB_5757</name>
</gene>
<dbReference type="PANTHER" id="PTHR11019">
    <property type="entry name" value="HTH-TYPE TRANSCRIPTIONAL REGULATOR NIMR"/>
    <property type="match status" value="1"/>
</dbReference>
<dbReference type="PANTHER" id="PTHR11019:SF159">
    <property type="entry name" value="TRANSCRIPTIONAL REGULATOR-RELATED"/>
    <property type="match status" value="1"/>
</dbReference>
<dbReference type="InterPro" id="IPR011051">
    <property type="entry name" value="RmlC_Cupin_sf"/>
</dbReference>
<reference evidence="6 7" key="1">
    <citation type="submission" date="2013-03" db="EMBL/GenBank/DDBJ databases">
        <authorList>
            <person name="Linke B."/>
        </authorList>
    </citation>
    <scope>NUCLEOTIDE SEQUENCE [LARGE SCALE GENOMIC DNA]</scope>
    <source>
        <strain evidence="6 7">B13</strain>
    </source>
</reference>
<dbReference type="InterPro" id="IPR003313">
    <property type="entry name" value="AraC-bd"/>
</dbReference>
<evidence type="ECO:0000256" key="4">
    <source>
        <dbReference type="ARBA" id="ARBA00023163"/>
    </source>
</evidence>
<dbReference type="FunFam" id="1.10.10.60:FF:000132">
    <property type="entry name" value="AraC family transcriptional regulator"/>
    <property type="match status" value="1"/>
</dbReference>
<evidence type="ECO:0000256" key="3">
    <source>
        <dbReference type="ARBA" id="ARBA00023125"/>
    </source>
</evidence>
<dbReference type="STRING" id="1301098.PKB_5757"/>
<name>A0A024HQV9_PSEKB</name>
<protein>
    <submittedName>
        <fullName evidence="6">Putative transcriptional regulator</fullName>
    </submittedName>
</protein>
<dbReference type="Pfam" id="PF12833">
    <property type="entry name" value="HTH_18"/>
    <property type="match status" value="1"/>
</dbReference>
<accession>A0A024HQV9</accession>
<dbReference type="Gene3D" id="1.10.10.60">
    <property type="entry name" value="Homeodomain-like"/>
    <property type="match status" value="2"/>
</dbReference>
<dbReference type="GO" id="GO:0043565">
    <property type="term" value="F:sequence-specific DNA binding"/>
    <property type="evidence" value="ECO:0007669"/>
    <property type="project" value="InterPro"/>
</dbReference>
<organism evidence="6 7">
    <name type="scientific">Pseudomonas knackmussii (strain DSM 6978 / CCUG 54928 / LMG 23759 / B13)</name>
    <dbReference type="NCBI Taxonomy" id="1301098"/>
    <lineage>
        <taxon>Bacteria</taxon>
        <taxon>Pseudomonadati</taxon>
        <taxon>Pseudomonadota</taxon>
        <taxon>Gammaproteobacteria</taxon>
        <taxon>Pseudomonadales</taxon>
        <taxon>Pseudomonadaceae</taxon>
        <taxon>Pseudomonas</taxon>
    </lineage>
</organism>
<dbReference type="Proteomes" id="UP000025241">
    <property type="component" value="Chromosome I"/>
</dbReference>
<dbReference type="eggNOG" id="COG2207">
    <property type="taxonomic scope" value="Bacteria"/>
</dbReference>
<keyword evidence="4" id="KW-0804">Transcription</keyword>
<dbReference type="CDD" id="cd06124">
    <property type="entry name" value="cupin_NimR-like_N"/>
    <property type="match status" value="1"/>
</dbReference>
<dbReference type="Pfam" id="PF02311">
    <property type="entry name" value="AraC_binding"/>
    <property type="match status" value="1"/>
</dbReference>
<dbReference type="InterPro" id="IPR014710">
    <property type="entry name" value="RmlC-like_jellyroll"/>
</dbReference>
<dbReference type="PATRIC" id="fig|1301098.3.peg.5734"/>